<keyword evidence="6" id="KW-1185">Reference proteome</keyword>
<dbReference type="GO" id="GO:0046872">
    <property type="term" value="F:metal ion binding"/>
    <property type="evidence" value="ECO:0007669"/>
    <property type="project" value="UniProtKB-KW"/>
</dbReference>
<dbReference type="InterPro" id="IPR027806">
    <property type="entry name" value="HARBI1_dom"/>
</dbReference>
<accession>A0AAV8WLM8</accession>
<dbReference type="Pfam" id="PF13359">
    <property type="entry name" value="DDE_Tnp_4"/>
    <property type="match status" value="1"/>
</dbReference>
<reference evidence="5" key="1">
    <citation type="journal article" date="2023" name="Insect Mol. Biol.">
        <title>Genome sequencing provides insights into the evolution of gene families encoding plant cell wall-degrading enzymes in longhorned beetles.</title>
        <authorList>
            <person name="Shin N.R."/>
            <person name="Okamura Y."/>
            <person name="Kirsch R."/>
            <person name="Pauchet Y."/>
        </authorList>
    </citation>
    <scope>NUCLEOTIDE SEQUENCE</scope>
    <source>
        <strain evidence="5">RBIC_L_NR</strain>
    </source>
</reference>
<gene>
    <name evidence="5" type="ORF">NQ314_020558</name>
</gene>
<name>A0AAV8WLM8_9CUCU</name>
<feature type="domain" description="DDE Tnp4" evidence="4">
    <location>
        <begin position="104"/>
        <end position="178"/>
    </location>
</feature>
<evidence type="ECO:0000256" key="1">
    <source>
        <dbReference type="ARBA" id="ARBA00001968"/>
    </source>
</evidence>
<organism evidence="5 6">
    <name type="scientific">Rhamnusium bicolor</name>
    <dbReference type="NCBI Taxonomy" id="1586634"/>
    <lineage>
        <taxon>Eukaryota</taxon>
        <taxon>Metazoa</taxon>
        <taxon>Ecdysozoa</taxon>
        <taxon>Arthropoda</taxon>
        <taxon>Hexapoda</taxon>
        <taxon>Insecta</taxon>
        <taxon>Pterygota</taxon>
        <taxon>Neoptera</taxon>
        <taxon>Endopterygota</taxon>
        <taxon>Coleoptera</taxon>
        <taxon>Polyphaga</taxon>
        <taxon>Cucujiformia</taxon>
        <taxon>Chrysomeloidea</taxon>
        <taxon>Cerambycidae</taxon>
        <taxon>Lepturinae</taxon>
        <taxon>Rhagiini</taxon>
        <taxon>Rhamnusium</taxon>
    </lineage>
</organism>
<feature type="region of interest" description="Disordered" evidence="3">
    <location>
        <begin position="1"/>
        <end position="26"/>
    </location>
</feature>
<dbReference type="Proteomes" id="UP001162156">
    <property type="component" value="Unassembled WGS sequence"/>
</dbReference>
<comment type="caution">
    <text evidence="5">The sequence shown here is derived from an EMBL/GenBank/DDBJ whole genome shotgun (WGS) entry which is preliminary data.</text>
</comment>
<dbReference type="AlphaFoldDB" id="A0AAV8WLM8"/>
<evidence type="ECO:0000313" key="6">
    <source>
        <dbReference type="Proteomes" id="UP001162156"/>
    </source>
</evidence>
<evidence type="ECO:0000256" key="2">
    <source>
        <dbReference type="ARBA" id="ARBA00022723"/>
    </source>
</evidence>
<evidence type="ECO:0000256" key="3">
    <source>
        <dbReference type="SAM" id="MobiDB-lite"/>
    </source>
</evidence>
<proteinExistence type="predicted"/>
<comment type="cofactor">
    <cofactor evidence="1">
        <name>a divalent metal cation</name>
        <dbReference type="ChEBI" id="CHEBI:60240"/>
    </cofactor>
</comment>
<keyword evidence="2" id="KW-0479">Metal-binding</keyword>
<sequence length="202" mass="22717">MVYKNRDKNQESASDGTRSELPNAPKNKFLYEDQGPKVSRSIQKAGTFLKTSLPAKLKLQVILHYLATGTRYRTLSALDRVPACSISLMIPEVCKAICEVLDEFIKDFSMILFAIIDSNYNFLYIDVDTNGRANDAIIFAKSAFNEALQQNLPNIPAEGIFLSDDAFPLRTNILKPYSRATSLNDSFGFQLPTFKRSKSCRK</sequence>
<protein>
    <recommendedName>
        <fullName evidence="4">DDE Tnp4 domain-containing protein</fullName>
    </recommendedName>
</protein>
<evidence type="ECO:0000313" key="5">
    <source>
        <dbReference type="EMBL" id="KAJ8926997.1"/>
    </source>
</evidence>
<dbReference type="EMBL" id="JANEYF010005748">
    <property type="protein sequence ID" value="KAJ8926997.1"/>
    <property type="molecule type" value="Genomic_DNA"/>
</dbReference>
<feature type="compositionally biased region" description="Basic and acidic residues" evidence="3">
    <location>
        <begin position="1"/>
        <end position="10"/>
    </location>
</feature>
<evidence type="ECO:0000259" key="4">
    <source>
        <dbReference type="Pfam" id="PF13359"/>
    </source>
</evidence>